<evidence type="ECO:0008006" key="5">
    <source>
        <dbReference type="Google" id="ProtNLM"/>
    </source>
</evidence>
<organism evidence="3 4">
    <name type="scientific">Belliella aquatica</name>
    <dbReference type="NCBI Taxonomy" id="1323734"/>
    <lineage>
        <taxon>Bacteria</taxon>
        <taxon>Pseudomonadati</taxon>
        <taxon>Bacteroidota</taxon>
        <taxon>Cytophagia</taxon>
        <taxon>Cytophagales</taxon>
        <taxon>Cyclobacteriaceae</taxon>
        <taxon>Belliella</taxon>
    </lineage>
</organism>
<feature type="domain" description="GH3 C-terminal" evidence="2">
    <location>
        <begin position="387"/>
        <end position="495"/>
    </location>
</feature>
<dbReference type="Pfam" id="PF03321">
    <property type="entry name" value="GH3"/>
    <property type="match status" value="1"/>
</dbReference>
<dbReference type="EMBL" id="BMFD01000005">
    <property type="protein sequence ID" value="GGC39125.1"/>
    <property type="molecule type" value="Genomic_DNA"/>
</dbReference>
<evidence type="ECO:0000313" key="4">
    <source>
        <dbReference type="Proteomes" id="UP000635885"/>
    </source>
</evidence>
<protein>
    <recommendedName>
        <fullName evidence="5">GH3 auxin-responsive promoter</fullName>
    </recommendedName>
</protein>
<reference evidence="4" key="1">
    <citation type="journal article" date="2019" name="Int. J. Syst. Evol. Microbiol.">
        <title>The Global Catalogue of Microorganisms (GCM) 10K type strain sequencing project: providing services to taxonomists for standard genome sequencing and annotation.</title>
        <authorList>
            <consortium name="The Broad Institute Genomics Platform"/>
            <consortium name="The Broad Institute Genome Sequencing Center for Infectious Disease"/>
            <person name="Wu L."/>
            <person name="Ma J."/>
        </authorList>
    </citation>
    <scope>NUCLEOTIDE SEQUENCE [LARGE SCALE GENOMIC DNA]</scope>
    <source>
        <strain evidence="4">CGMCC 1.12479</strain>
    </source>
</reference>
<dbReference type="InterPro" id="IPR055378">
    <property type="entry name" value="GH3_C"/>
</dbReference>
<dbReference type="PANTHER" id="PTHR31901:SF9">
    <property type="entry name" value="GH3 DOMAIN-CONTAINING PROTEIN"/>
    <property type="match status" value="1"/>
</dbReference>
<dbReference type="Pfam" id="PF23572">
    <property type="entry name" value="GH3_C"/>
    <property type="match status" value="1"/>
</dbReference>
<evidence type="ECO:0000313" key="3">
    <source>
        <dbReference type="EMBL" id="GGC39125.1"/>
    </source>
</evidence>
<keyword evidence="4" id="KW-1185">Reference proteome</keyword>
<accession>A0ABQ1MF40</accession>
<dbReference type="InterPro" id="IPR055377">
    <property type="entry name" value="GH3_M"/>
</dbReference>
<dbReference type="Proteomes" id="UP000635885">
    <property type="component" value="Unassembled WGS sequence"/>
</dbReference>
<dbReference type="PANTHER" id="PTHR31901">
    <property type="entry name" value="GH3 DOMAIN-CONTAINING PROTEIN"/>
    <property type="match status" value="1"/>
</dbReference>
<dbReference type="RefSeq" id="WP_188441846.1">
    <property type="nucleotide sequence ID" value="NZ_BMFD01000005.1"/>
</dbReference>
<dbReference type="Pfam" id="PF23571">
    <property type="entry name" value="GH3_M"/>
    <property type="match status" value="1"/>
</dbReference>
<gene>
    <name evidence="3" type="ORF">GCM10010993_17350</name>
</gene>
<dbReference type="InterPro" id="IPR042099">
    <property type="entry name" value="ANL_N_sf"/>
</dbReference>
<evidence type="ECO:0000259" key="2">
    <source>
        <dbReference type="Pfam" id="PF23572"/>
    </source>
</evidence>
<name>A0ABQ1MF40_9BACT</name>
<dbReference type="Gene3D" id="3.40.50.12780">
    <property type="entry name" value="N-terminal domain of ligase-like"/>
    <property type="match status" value="1"/>
</dbReference>
<evidence type="ECO:0000259" key="1">
    <source>
        <dbReference type="Pfam" id="PF23571"/>
    </source>
</evidence>
<feature type="domain" description="GH3 middle" evidence="1">
    <location>
        <begin position="295"/>
        <end position="361"/>
    </location>
</feature>
<dbReference type="InterPro" id="IPR004993">
    <property type="entry name" value="GH3"/>
</dbReference>
<comment type="caution">
    <text evidence="3">The sequence shown here is derived from an EMBL/GenBank/DDBJ whole genome shotgun (WGS) entry which is preliminary data.</text>
</comment>
<proteinExistence type="predicted"/>
<sequence length="508" mass="58169">MAIIGEIIKKSVETVDRVFSNTNPQEAQEKVLKELLSKAEDTAFGKYYQFEHIRKSENIRDAFAKEVPYHDYDQLREAWWQKVIDGGEDITWPGKVKFFAVSSGTTSSRKHIPVTEDMLQSIRRAGMQQVRGIADFDLPAEFFEKEILMFGSSTNLKEVNGHLEGEISSISASQIPFWFEGFYRPGKEISSIDDWDVRVEELAKESANWDIGAISGIPSWIELMLKRVIEFNNAETIHDVWPNLKVYTSGGVAFEPYKKAFEKLCSKELIVIDTYLASEGYIATQIRKDTDAMALITNNGIYFEFIPFLPENMADDGSINQNAKSIKIEDVEEGVDYVLVISTVSGAWRYMIGDTIAFTSKEKAEIKITGRTKHFLNVVGSQLSVNQMNKAIEQLSEEFDCQIKEFTVAAVLEEDDYLHRWYLGLDANVKLDKTEIAEHLDEILKENNKNYKVARGKALKRVEVKLITEELFRKWTEETKQKGGQVKIPRVMKEKDFKDWESYVSKNS</sequence>